<reference evidence="1 2" key="1">
    <citation type="submission" date="2019-03" db="EMBL/GenBank/DDBJ databases">
        <title>Single cell metagenomics reveals metabolic interactions within the superorganism composed of flagellate Streblomastix strix and complex community of Bacteroidetes bacteria on its surface.</title>
        <authorList>
            <person name="Treitli S.C."/>
            <person name="Kolisko M."/>
            <person name="Husnik F."/>
            <person name="Keeling P."/>
            <person name="Hampl V."/>
        </authorList>
    </citation>
    <scope>NUCLEOTIDE SEQUENCE [LARGE SCALE GENOMIC DNA]</scope>
    <source>
        <strain evidence="1">ST1C</strain>
    </source>
</reference>
<dbReference type="Proteomes" id="UP000324800">
    <property type="component" value="Unassembled WGS sequence"/>
</dbReference>
<organism evidence="1 2">
    <name type="scientific">Streblomastix strix</name>
    <dbReference type="NCBI Taxonomy" id="222440"/>
    <lineage>
        <taxon>Eukaryota</taxon>
        <taxon>Metamonada</taxon>
        <taxon>Preaxostyla</taxon>
        <taxon>Oxymonadida</taxon>
        <taxon>Streblomastigidae</taxon>
        <taxon>Streblomastix</taxon>
    </lineage>
</organism>
<dbReference type="AlphaFoldDB" id="A0A5J4VDJ6"/>
<evidence type="ECO:0000313" key="1">
    <source>
        <dbReference type="EMBL" id="KAA6380512.1"/>
    </source>
</evidence>
<comment type="caution">
    <text evidence="1">The sequence shown here is derived from an EMBL/GenBank/DDBJ whole genome shotgun (WGS) entry which is preliminary data.</text>
</comment>
<protein>
    <submittedName>
        <fullName evidence="1">Uncharacterized protein</fullName>
    </submittedName>
</protein>
<name>A0A5J4VDJ6_9EUKA</name>
<evidence type="ECO:0000313" key="2">
    <source>
        <dbReference type="Proteomes" id="UP000324800"/>
    </source>
</evidence>
<dbReference type="EMBL" id="SNRW01007854">
    <property type="protein sequence ID" value="KAA6380512.1"/>
    <property type="molecule type" value="Genomic_DNA"/>
</dbReference>
<sequence>MHQYLESLFHAEVEDIVEFENIVEFEDIVEVMNIVEVKDNVEVISAACPTLQSNFVTIVIIKPMGNKLESFI</sequence>
<feature type="non-terminal residue" evidence="1">
    <location>
        <position position="72"/>
    </location>
</feature>
<proteinExistence type="predicted"/>
<gene>
    <name evidence="1" type="ORF">EZS28_023959</name>
</gene>
<accession>A0A5J4VDJ6</accession>